<dbReference type="EMBL" id="AP035768">
    <property type="protein sequence ID" value="BFO17976.1"/>
    <property type="molecule type" value="Genomic_DNA"/>
</dbReference>
<dbReference type="GO" id="GO:0008610">
    <property type="term" value="P:lipid biosynthetic process"/>
    <property type="evidence" value="ECO:0007669"/>
    <property type="project" value="UniProtKB-ARBA"/>
</dbReference>
<gene>
    <name evidence="3" type="ORF">SHKM778_43640</name>
</gene>
<protein>
    <recommendedName>
        <fullName evidence="2">Condensation domain-containing protein</fullName>
    </recommendedName>
</protein>
<evidence type="ECO:0000259" key="2">
    <source>
        <dbReference type="Pfam" id="PF00668"/>
    </source>
</evidence>
<dbReference type="GO" id="GO:0003824">
    <property type="term" value="F:catalytic activity"/>
    <property type="evidence" value="ECO:0007669"/>
    <property type="project" value="InterPro"/>
</dbReference>
<dbReference type="SUPFAM" id="SSF52777">
    <property type="entry name" value="CoA-dependent acyltransferases"/>
    <property type="match status" value="1"/>
</dbReference>
<feature type="region of interest" description="Disordered" evidence="1">
    <location>
        <begin position="222"/>
        <end position="241"/>
    </location>
</feature>
<dbReference type="InterPro" id="IPR023213">
    <property type="entry name" value="CAT-like_dom_sf"/>
</dbReference>
<proteinExistence type="predicted"/>
<dbReference type="AlphaFoldDB" id="A0AAT9HKW3"/>
<evidence type="ECO:0000256" key="1">
    <source>
        <dbReference type="SAM" id="MobiDB-lite"/>
    </source>
</evidence>
<dbReference type="Pfam" id="PF00668">
    <property type="entry name" value="Condensation"/>
    <property type="match status" value="1"/>
</dbReference>
<name>A0AAT9HKW3_9ACTN</name>
<feature type="region of interest" description="Disordered" evidence="1">
    <location>
        <begin position="266"/>
        <end position="359"/>
    </location>
</feature>
<dbReference type="InterPro" id="IPR001242">
    <property type="entry name" value="Condensation_dom"/>
</dbReference>
<accession>A0AAT9HKW3</accession>
<organism evidence="3">
    <name type="scientific">Streptomyces haneummycinicus</name>
    <dbReference type="NCBI Taxonomy" id="3074435"/>
    <lineage>
        <taxon>Bacteria</taxon>
        <taxon>Bacillati</taxon>
        <taxon>Actinomycetota</taxon>
        <taxon>Actinomycetes</taxon>
        <taxon>Kitasatosporales</taxon>
        <taxon>Streptomycetaceae</taxon>
        <taxon>Streptomyces</taxon>
    </lineage>
</organism>
<sequence>MRLTAHTDPVAAAREVAERQPDERAHVAYGALRYLDPQTAPLLTACPQVLFNYLGRGSESQALRLTGGERNTPYAVEVNAWLDDTTGGLRAVFTLADGIPDEITGHWLSALEAVAHTSVTAERTAPVTPLQRGLYFQAQLAGSAGHYVAQNWFTFDRRLDTGALAEAMTRVMSRHLVVGAGFTTDADGNPVQVLAAGRRVDVHTVELATEADIEALRARDRDTGFDTAAPPSSGSPSYAGPTAATDCCSATTCCSGTAGHARSSCATCSAPTGPFSPVSRSTRPRPHPASRSTPVPSTPGTPPYRNASGRNTWPDSPARPCSPDRRPPSPTHCRARSLTPCPPNSPTCSGTPHGCTASP</sequence>
<feature type="compositionally biased region" description="Low complexity" evidence="1">
    <location>
        <begin position="227"/>
        <end position="241"/>
    </location>
</feature>
<evidence type="ECO:0000313" key="3">
    <source>
        <dbReference type="EMBL" id="BFO17976.1"/>
    </source>
</evidence>
<reference evidence="3" key="2">
    <citation type="submission" date="2024-07" db="EMBL/GenBank/DDBJ databases">
        <title>Streptomyces haneummycinica sp. nov., a new antibiotic-producing actinobacterium isolated from marine sediment.</title>
        <authorList>
            <person name="Uemura M."/>
            <person name="Hamada M."/>
            <person name="Hirano S."/>
            <person name="Kobayashi K."/>
            <person name="Ohshiro T."/>
            <person name="Kobayashi T."/>
            <person name="Terahara T."/>
        </authorList>
    </citation>
    <scope>NUCLEOTIDE SEQUENCE</scope>
    <source>
        <strain evidence="3">KM77-8</strain>
    </source>
</reference>
<reference evidence="3" key="1">
    <citation type="submission" date="2024-06" db="EMBL/GenBank/DDBJ databases">
        <authorList>
            <consortium name="consrtm"/>
            <person name="Uemura M."/>
            <person name="Terahara T."/>
        </authorList>
    </citation>
    <scope>NUCLEOTIDE SEQUENCE</scope>
    <source>
        <strain evidence="3">KM77-8</strain>
    </source>
</reference>
<feature type="domain" description="Condensation" evidence="2">
    <location>
        <begin position="122"/>
        <end position="227"/>
    </location>
</feature>
<dbReference type="Gene3D" id="3.30.559.10">
    <property type="entry name" value="Chloramphenicol acetyltransferase-like domain"/>
    <property type="match status" value="1"/>
</dbReference>
<dbReference type="Gene3D" id="3.30.559.30">
    <property type="entry name" value="Nonribosomal peptide synthetase, condensation domain"/>
    <property type="match status" value="1"/>
</dbReference>